<protein>
    <submittedName>
        <fullName evidence="3">Uncharacterized protein</fullName>
    </submittedName>
</protein>
<dbReference type="AlphaFoldDB" id="A0A8S1VX32"/>
<evidence type="ECO:0000313" key="3">
    <source>
        <dbReference type="EMBL" id="CAD8181217.1"/>
    </source>
</evidence>
<feature type="compositionally biased region" description="Polar residues" evidence="2">
    <location>
        <begin position="1"/>
        <end position="32"/>
    </location>
</feature>
<comment type="caution">
    <text evidence="3">The sequence shown here is derived from an EMBL/GenBank/DDBJ whole genome shotgun (WGS) entry which is preliminary data.</text>
</comment>
<keyword evidence="4" id="KW-1185">Reference proteome</keyword>
<name>A0A8S1VX32_PAROT</name>
<evidence type="ECO:0000313" key="4">
    <source>
        <dbReference type="Proteomes" id="UP000683925"/>
    </source>
</evidence>
<reference evidence="3" key="1">
    <citation type="submission" date="2021-01" db="EMBL/GenBank/DDBJ databases">
        <authorList>
            <consortium name="Genoscope - CEA"/>
            <person name="William W."/>
        </authorList>
    </citation>
    <scope>NUCLEOTIDE SEQUENCE</scope>
</reference>
<feature type="region of interest" description="Disordered" evidence="2">
    <location>
        <begin position="1085"/>
        <end position="1115"/>
    </location>
</feature>
<organism evidence="3 4">
    <name type="scientific">Paramecium octaurelia</name>
    <dbReference type="NCBI Taxonomy" id="43137"/>
    <lineage>
        <taxon>Eukaryota</taxon>
        <taxon>Sar</taxon>
        <taxon>Alveolata</taxon>
        <taxon>Ciliophora</taxon>
        <taxon>Intramacronucleata</taxon>
        <taxon>Oligohymenophorea</taxon>
        <taxon>Peniculida</taxon>
        <taxon>Parameciidae</taxon>
        <taxon>Paramecium</taxon>
    </lineage>
</organism>
<evidence type="ECO:0000256" key="1">
    <source>
        <dbReference type="SAM" id="Coils"/>
    </source>
</evidence>
<evidence type="ECO:0000256" key="2">
    <source>
        <dbReference type="SAM" id="MobiDB-lite"/>
    </source>
</evidence>
<dbReference type="Proteomes" id="UP000683925">
    <property type="component" value="Unassembled WGS sequence"/>
</dbReference>
<feature type="coiled-coil region" evidence="1">
    <location>
        <begin position="389"/>
        <end position="749"/>
    </location>
</feature>
<dbReference type="OrthoDB" id="9904168at2759"/>
<feature type="coiled-coil region" evidence="1">
    <location>
        <begin position="775"/>
        <end position="1058"/>
    </location>
</feature>
<feature type="coiled-coil region" evidence="1">
    <location>
        <begin position="160"/>
        <end position="340"/>
    </location>
</feature>
<feature type="region of interest" description="Disordered" evidence="2">
    <location>
        <begin position="1"/>
        <end position="60"/>
    </location>
</feature>
<gene>
    <name evidence="3" type="ORF">POCTA_138.1.T0760203</name>
</gene>
<sequence length="1115" mass="133917">MNNRWSISNQAPLQQSRYKQDIDNSNVPNNQPAHHVKNDEQVRQLCPKDSPIPSENRSRIKSSYDVAKSGISQKYEKTETSYSPIIKSAYQRDISPQFQKSENHKLIDSYEVRLMKLSQENGSLQSQLFSDQQKYNQIIIDFELQTKCLEQKLNTEIMNIQQHKLLIQNKNEEINAQTQELLRLEQKYFELESKMFQQQKDMGILKQSSDSKSIEIDNLRQYIKELQGKNARDQEELKLATDSSIRINYEIQIKEIQVQHGNNIARLNDLLQQEQQKYNRLLSQFEQQLNELNYQNIKLNDFKTENDKLFEENARLQRLLDEIKAQQQELLRESDSQRDRQMLQDKNHQTTLNELKSHYEYMRKSQVEREVKEVTMKFQAERLNYESQIRTLNQRLIDIEGRINQKHEENRQLQQKQQAIESELRIFVQDHEHYKRIKDNELQEYQNEFSKLRQLQLETQQKSQNQQNEIQRLNQIINDFKTEIELVKSQSQEIQKQVKLEYENDLKNSKAKQQFELRQLQDQINDLKNDIQQQEYNIKQKDETIHQQKLNLSQKQGEVDGLTLKLENLEKLKDQEIQQYQCEIDNLQREQSLSQTKLGNEKSLLEQQIKQLKQKLNDLETQQIQQEFSNEQGRQELEQKLQQKEFQLQQLQNERNSINSQLTVYKQKIEQFDSIIQELREQNQQLSQEIEDQKQQNESDRAQFVKKELGLENKIQQLKQQMNQREYELQQYQSELDTTNNRVRQQELITQQSQDEFRRREHQYVQEITNLKQLMDTTQQRQSEYQSMRETLQEQVQSLQEKGQNKEKEVEEQAQKCEELREQFNQYVEETNLKLEYYQRIEYERKESDLKYQAELDAAQDKIRVLEIELEALQLRQNQLLKERRELEDLLDEKSKEIEQLKNQLNQDYISNEEYTSLQRKYNEQTEELHLLEQKQIKFGTEKKQLERQIDKLNQDIELKDQELQQTDNLMKKRRSEQDELNRKIDSLTRDNAKVSHDLQEVQASLSSKIDYINALKRENEDLQIQLASAKKQYEKTQEQLNKKNQELLEKFNDAEIKKSYSSGENTATKFLTATTIIKTSQVQLNTPLIPEEESQKVTERSDQQFKTSQRSEEV</sequence>
<keyword evidence="1" id="KW-0175">Coiled coil</keyword>
<feature type="compositionally biased region" description="Basic and acidic residues" evidence="2">
    <location>
        <begin position="1094"/>
        <end position="1115"/>
    </location>
</feature>
<dbReference type="EMBL" id="CAJJDP010000075">
    <property type="protein sequence ID" value="CAD8181217.1"/>
    <property type="molecule type" value="Genomic_DNA"/>
</dbReference>
<proteinExistence type="predicted"/>
<dbReference type="OMA" id="SHYEYMR"/>
<accession>A0A8S1VX32</accession>